<keyword evidence="4" id="KW-0689">Ribosomal protein</keyword>
<dbReference type="PANTHER" id="PTHR11831:SF5">
    <property type="entry name" value="40S RIBOSOMAL PROTEIN S9"/>
    <property type="match status" value="1"/>
</dbReference>
<dbReference type="NCBIfam" id="TIGR01018">
    <property type="entry name" value="uS4_arch"/>
    <property type="match status" value="1"/>
</dbReference>
<dbReference type="GO" id="GO:0006412">
    <property type="term" value="P:translation"/>
    <property type="evidence" value="ECO:0007669"/>
    <property type="project" value="InterPro"/>
</dbReference>
<dbReference type="InterPro" id="IPR002942">
    <property type="entry name" value="S4_RNA-bd"/>
</dbReference>
<dbReference type="GO" id="GO:0019843">
    <property type="term" value="F:rRNA binding"/>
    <property type="evidence" value="ECO:0007669"/>
    <property type="project" value="UniProtKB-KW"/>
</dbReference>
<evidence type="ECO:0000256" key="1">
    <source>
        <dbReference type="ARBA" id="ARBA00007465"/>
    </source>
</evidence>
<organism evidence="7 8">
    <name type="scientific">Rhizoctonia solani</name>
    <dbReference type="NCBI Taxonomy" id="456999"/>
    <lineage>
        <taxon>Eukaryota</taxon>
        <taxon>Fungi</taxon>
        <taxon>Dikarya</taxon>
        <taxon>Basidiomycota</taxon>
        <taxon>Agaricomycotina</taxon>
        <taxon>Agaricomycetes</taxon>
        <taxon>Cantharellales</taxon>
        <taxon>Ceratobasidiaceae</taxon>
        <taxon>Rhizoctonia</taxon>
    </lineage>
</organism>
<dbReference type="AlphaFoldDB" id="A0A8H3E2G3"/>
<dbReference type="FunFam" id="3.10.290.10:FF:000004">
    <property type="entry name" value="40s ribosomal protein s9"/>
    <property type="match status" value="1"/>
</dbReference>
<evidence type="ECO:0000313" key="8">
    <source>
        <dbReference type="Proteomes" id="UP000663827"/>
    </source>
</evidence>
<dbReference type="EMBL" id="CAJNJQ010002461">
    <property type="protein sequence ID" value="CAE7176383.1"/>
    <property type="molecule type" value="Genomic_DNA"/>
</dbReference>
<name>A0A8H3E2G3_9AGAM</name>
<keyword evidence="5" id="KW-0687">Ribonucleoprotein</keyword>
<dbReference type="Pfam" id="PF01479">
    <property type="entry name" value="S4"/>
    <property type="match status" value="1"/>
</dbReference>
<dbReference type="InterPro" id="IPR036986">
    <property type="entry name" value="S4_RNA-bd_sf"/>
</dbReference>
<evidence type="ECO:0000256" key="5">
    <source>
        <dbReference type="ARBA" id="ARBA00023274"/>
    </source>
</evidence>
<protein>
    <recommendedName>
        <fullName evidence="6">RNA-binding S4 domain-containing protein</fullName>
    </recommendedName>
</protein>
<dbReference type="InterPro" id="IPR005710">
    <property type="entry name" value="Ribosomal_uS4_euk/arc"/>
</dbReference>
<dbReference type="PANTHER" id="PTHR11831">
    <property type="entry name" value="30S 40S RIBOSOMAL PROTEIN"/>
    <property type="match status" value="1"/>
</dbReference>
<reference evidence="7" key="1">
    <citation type="submission" date="2021-01" db="EMBL/GenBank/DDBJ databases">
        <authorList>
            <person name="Kaushik A."/>
        </authorList>
    </citation>
    <scope>NUCLEOTIDE SEQUENCE</scope>
    <source>
        <strain evidence="7">AG5</strain>
    </source>
</reference>
<comment type="caution">
    <text evidence="7">The sequence shown here is derived from an EMBL/GenBank/DDBJ whole genome shotgun (WGS) entry which is preliminary data.</text>
</comment>
<dbReference type="CDD" id="cd00165">
    <property type="entry name" value="S4"/>
    <property type="match status" value="1"/>
</dbReference>
<evidence type="ECO:0000256" key="4">
    <source>
        <dbReference type="ARBA" id="ARBA00022980"/>
    </source>
</evidence>
<keyword evidence="3" id="KW-0694">RNA-binding</keyword>
<keyword evidence="2" id="KW-0699">rRNA-binding</keyword>
<evidence type="ECO:0000256" key="3">
    <source>
        <dbReference type="ARBA" id="ARBA00022884"/>
    </source>
</evidence>
<dbReference type="InterPro" id="IPR022801">
    <property type="entry name" value="Ribosomal_uS4"/>
</dbReference>
<dbReference type="GO" id="GO:0003735">
    <property type="term" value="F:structural constituent of ribosome"/>
    <property type="evidence" value="ECO:0007669"/>
    <property type="project" value="InterPro"/>
</dbReference>
<evidence type="ECO:0000256" key="2">
    <source>
        <dbReference type="ARBA" id="ARBA00022730"/>
    </source>
</evidence>
<sequence>MDRNNYHPRRKLDTADRPTIISRRHARGRLLSNGRQDFMLSGVAPRNHSKPYKVARRPFESARLDAELKVPRRRIRLRNNREIWLISLVLSKIWHTARELLNFEAKDPSVYSKVRNALIRCLVPTGVLDEHRMRLEYALALKIEDFLERRLPAQAFKSGLAKSIHHARVLVRQRHTRVGKQIVSVPSFVVRLDSQKHIDFALWLRSQRSCTP</sequence>
<proteinExistence type="inferred from homology"/>
<dbReference type="GO" id="GO:0022627">
    <property type="term" value="C:cytosolic small ribosomal subunit"/>
    <property type="evidence" value="ECO:0007669"/>
    <property type="project" value="TreeGrafter"/>
</dbReference>
<gene>
    <name evidence="7" type="ORF">RDB_LOCUS112162</name>
</gene>
<dbReference type="GO" id="GO:0042274">
    <property type="term" value="P:ribosomal small subunit biogenesis"/>
    <property type="evidence" value="ECO:0007669"/>
    <property type="project" value="TreeGrafter"/>
</dbReference>
<dbReference type="Proteomes" id="UP000663827">
    <property type="component" value="Unassembled WGS sequence"/>
</dbReference>
<feature type="domain" description="RNA-binding S4" evidence="6">
    <location>
        <begin position="149"/>
        <end position="192"/>
    </location>
</feature>
<accession>A0A8H3E2G3</accession>
<evidence type="ECO:0000313" key="7">
    <source>
        <dbReference type="EMBL" id="CAE7176383.1"/>
    </source>
</evidence>
<evidence type="ECO:0000259" key="6">
    <source>
        <dbReference type="Pfam" id="PF01479"/>
    </source>
</evidence>
<dbReference type="SUPFAM" id="SSF55174">
    <property type="entry name" value="Alpha-L RNA-binding motif"/>
    <property type="match status" value="1"/>
</dbReference>
<dbReference type="Gene3D" id="3.10.290.10">
    <property type="entry name" value="RNA-binding S4 domain"/>
    <property type="match status" value="1"/>
</dbReference>
<comment type="similarity">
    <text evidence="1">Belongs to the universal ribosomal protein uS4 family.</text>
</comment>